<organism evidence="1 2">
    <name type="scientific">Aspergillus parasiticus (strain ATCC 56775 / NRRL 5862 / SRRC 143 / SU-1)</name>
    <dbReference type="NCBI Taxonomy" id="1403190"/>
    <lineage>
        <taxon>Eukaryota</taxon>
        <taxon>Fungi</taxon>
        <taxon>Dikarya</taxon>
        <taxon>Ascomycota</taxon>
        <taxon>Pezizomycotina</taxon>
        <taxon>Eurotiomycetes</taxon>
        <taxon>Eurotiomycetidae</taxon>
        <taxon>Eurotiales</taxon>
        <taxon>Aspergillaceae</taxon>
        <taxon>Aspergillus</taxon>
        <taxon>Aspergillus subgen. Circumdati</taxon>
    </lineage>
</organism>
<dbReference type="Proteomes" id="UP000033540">
    <property type="component" value="Unassembled WGS sequence"/>
</dbReference>
<protein>
    <submittedName>
        <fullName evidence="1">Uncharacterized protein</fullName>
    </submittedName>
</protein>
<gene>
    <name evidence="1" type="ORF">P875_00011134</name>
</gene>
<dbReference type="EMBL" id="JZEE01000390">
    <property type="protein sequence ID" value="KJK64646.1"/>
    <property type="molecule type" value="Genomic_DNA"/>
</dbReference>
<name>A0A0F0IC01_ASPPU</name>
<evidence type="ECO:0000313" key="1">
    <source>
        <dbReference type="EMBL" id="KJK64646.1"/>
    </source>
</evidence>
<dbReference type="AlphaFoldDB" id="A0A0F0IC01"/>
<evidence type="ECO:0000313" key="2">
    <source>
        <dbReference type="Proteomes" id="UP000033540"/>
    </source>
</evidence>
<proteinExistence type="predicted"/>
<comment type="caution">
    <text evidence="1">The sequence shown here is derived from an EMBL/GenBank/DDBJ whole genome shotgun (WGS) entry which is preliminary data.</text>
</comment>
<reference evidence="1 2" key="1">
    <citation type="submission" date="2015-02" db="EMBL/GenBank/DDBJ databases">
        <title>Draft genome sequence of Aspergillus parasiticus SU-1.</title>
        <authorList>
            <person name="Yu J."/>
            <person name="Fedorova N."/>
            <person name="Yin Y."/>
            <person name="Losada L."/>
            <person name="Zafar N."/>
            <person name="Taujale R."/>
            <person name="Ehrlich K.C."/>
            <person name="Bhatnagar D."/>
            <person name="Cleveland T.E."/>
            <person name="Bennett J.W."/>
            <person name="Nierman W.C."/>
        </authorList>
    </citation>
    <scope>NUCLEOTIDE SEQUENCE [LARGE SCALE GENOMIC DNA]</scope>
    <source>
        <strain evidence="2">ATCC 56775 / NRRL 5862 / SRRC 143 / SU-1</strain>
    </source>
</reference>
<accession>A0A0F0IC01</accession>
<sequence length="104" mass="11463">MTFVRSTPIQRNESIRLRNGAHRLDISRLTSNFGTSSTRRLEVCAFHLFWSTATCVTGPGAAAFNFAGNALVAGSLGEFRAHGVRMENGMGDDVWQVYAERVLQ</sequence>